<feature type="domain" description="CHAT" evidence="2">
    <location>
        <begin position="487"/>
        <end position="785"/>
    </location>
</feature>
<reference evidence="3 4" key="1">
    <citation type="submission" date="2020-08" db="EMBL/GenBank/DDBJ databases">
        <title>Genome public.</title>
        <authorList>
            <person name="Liu C."/>
            <person name="Sun Q."/>
        </authorList>
    </citation>
    <scope>NUCLEOTIDE SEQUENCE [LARGE SCALE GENOMIC DNA]</scope>
    <source>
        <strain evidence="3 4">M27</strain>
    </source>
</reference>
<gene>
    <name evidence="3" type="ORF">H8S67_13505</name>
</gene>
<keyword evidence="4" id="KW-1185">Reference proteome</keyword>
<evidence type="ECO:0000313" key="3">
    <source>
        <dbReference type="EMBL" id="MBC5605684.1"/>
    </source>
</evidence>
<accession>A0ABR7CDM8</accession>
<comment type="caution">
    <text evidence="3">The sequence shown here is derived from an EMBL/GenBank/DDBJ whole genome shotgun (WGS) entry which is preliminary data.</text>
</comment>
<proteinExistence type="predicted"/>
<evidence type="ECO:0000313" key="4">
    <source>
        <dbReference type="Proteomes" id="UP000600600"/>
    </source>
</evidence>
<dbReference type="InterPro" id="IPR024983">
    <property type="entry name" value="CHAT_dom"/>
</dbReference>
<evidence type="ECO:0000256" key="1">
    <source>
        <dbReference type="SAM" id="SignalP"/>
    </source>
</evidence>
<evidence type="ECO:0000259" key="2">
    <source>
        <dbReference type="Pfam" id="PF12770"/>
    </source>
</evidence>
<dbReference type="EMBL" id="JACOOE010000006">
    <property type="protein sequence ID" value="MBC5605684.1"/>
    <property type="molecule type" value="Genomic_DNA"/>
</dbReference>
<feature type="chain" id="PRO_5045046288" evidence="1">
    <location>
        <begin position="20"/>
        <end position="786"/>
    </location>
</feature>
<protein>
    <submittedName>
        <fullName evidence="3">CHAT domain-containing protein</fullName>
    </submittedName>
</protein>
<sequence>MFVGVILLFCMVHNIYAQAKEAPSNKGTEHFRKLELAHDSTQYAHELFSIAQYCRRLGMYEESKIAAEQADKILWQVLKNKTPKSKEDYALYEEELDMQIFLMDLSIGRKDCYPVLSARNMTLDAATTGVLAYTMYDYARNGASPKELRPIYKQLEFPRPEQLNVITRYYWETGKTDQIVKEINKAQRKTAWNSLPDHERRILSRRLENACLLPSLSLTTLSECLRIAKSMYYPVSVGEVLYEQKLPEYFSMYREAARTCVNHKKPLYALKIYKLIERLIIKTIGDDLQFLLRSEQHELWEIMKPYFEEMQTFAYENRLLEGMVPFLYSNRLLMNELFTGTSFQYHRYLSDTDSRYILNTQSQIDSITFNKDSFRNQTVQDTIKRLQNRVARRELEKALINRIKKEASPQLPKINQWNEIAASLDNNEAVIEIFSLPYELVCETYIAIVFTKKQPPRLVTLPSLPLEHEDEKIPYSKFWLPIKEVIGDCTCLYVSGLETLHFLTFANIHHENKYIIDEYDIHYLWSGNDIPRIKKEKEQTLSGISHKKDIFLFGGADFNYHPSHLATKQGFQYLQGTVDEVRCIEKVLSNQWNIHKYTGKDATETAFRKLSGQPLESSVIHIATHSFRIIYHPKVRNDILHVGGLSKHKEPLLHTGLIFTGANHTWENLQQLGTDDGILTALEIESMNLSGVELAVLSGCNTGNGDTRYGENIFSLQRAFRQAGVKAQIISFRDVSDKETRELMTDFYRYWQTGMSKQKAFTMAQRNMKNKYTNEPNKWASFILIE</sequence>
<name>A0ABR7CDM8_9BACE</name>
<dbReference type="Proteomes" id="UP000600600">
    <property type="component" value="Unassembled WGS sequence"/>
</dbReference>
<feature type="signal peptide" evidence="1">
    <location>
        <begin position="1"/>
        <end position="19"/>
    </location>
</feature>
<dbReference type="Pfam" id="PF12770">
    <property type="entry name" value="CHAT"/>
    <property type="match status" value="1"/>
</dbReference>
<keyword evidence="1" id="KW-0732">Signal</keyword>
<organism evidence="3 4">
    <name type="scientific">Bacteroides difficilis</name>
    <dbReference type="NCBI Taxonomy" id="2763021"/>
    <lineage>
        <taxon>Bacteria</taxon>
        <taxon>Pseudomonadati</taxon>
        <taxon>Bacteroidota</taxon>
        <taxon>Bacteroidia</taxon>
        <taxon>Bacteroidales</taxon>
        <taxon>Bacteroidaceae</taxon>
        <taxon>Bacteroides</taxon>
    </lineage>
</organism>